<keyword evidence="3" id="KW-0328">Glycosyltransferase</keyword>
<evidence type="ECO:0000256" key="1">
    <source>
        <dbReference type="ARBA" id="ARBA00004651"/>
    </source>
</evidence>
<feature type="transmembrane region" description="Helical" evidence="8">
    <location>
        <begin position="218"/>
        <end position="237"/>
    </location>
</feature>
<feature type="transmembrane region" description="Helical" evidence="8">
    <location>
        <begin position="328"/>
        <end position="347"/>
    </location>
</feature>
<evidence type="ECO:0000313" key="10">
    <source>
        <dbReference type="EMBL" id="AYN69463.1"/>
    </source>
</evidence>
<dbReference type="InterPro" id="IPR050297">
    <property type="entry name" value="LipidA_mod_glycosyltrf_83"/>
</dbReference>
<dbReference type="AlphaFoldDB" id="A0A3G2LB97"/>
<organism evidence="10 11">
    <name type="scientific">Euzebyella marina</name>
    <dbReference type="NCBI Taxonomy" id="1761453"/>
    <lineage>
        <taxon>Bacteria</taxon>
        <taxon>Pseudomonadati</taxon>
        <taxon>Bacteroidota</taxon>
        <taxon>Flavobacteriia</taxon>
        <taxon>Flavobacteriales</taxon>
        <taxon>Flavobacteriaceae</taxon>
        <taxon>Euzebyella</taxon>
    </lineage>
</organism>
<proteinExistence type="predicted"/>
<keyword evidence="11" id="KW-1185">Reference proteome</keyword>
<feature type="transmembrane region" description="Helical" evidence="8">
    <location>
        <begin position="304"/>
        <end position="322"/>
    </location>
</feature>
<accession>A0A3G2LB97</accession>
<dbReference type="Proteomes" id="UP000276309">
    <property type="component" value="Chromosome"/>
</dbReference>
<evidence type="ECO:0000259" key="9">
    <source>
        <dbReference type="Pfam" id="PF13231"/>
    </source>
</evidence>
<feature type="transmembrane region" description="Helical" evidence="8">
    <location>
        <begin position="413"/>
        <end position="431"/>
    </location>
</feature>
<evidence type="ECO:0000256" key="8">
    <source>
        <dbReference type="SAM" id="Phobius"/>
    </source>
</evidence>
<keyword evidence="6 8" id="KW-1133">Transmembrane helix</keyword>
<evidence type="ECO:0000256" key="5">
    <source>
        <dbReference type="ARBA" id="ARBA00022692"/>
    </source>
</evidence>
<keyword evidence="5 8" id="KW-0812">Transmembrane</keyword>
<feature type="transmembrane region" description="Helical" evidence="8">
    <location>
        <begin position="17"/>
        <end position="38"/>
    </location>
</feature>
<keyword evidence="7 8" id="KW-0472">Membrane</keyword>
<sequence>MNAIDRNSSKLDNPKSLQWLSIGIFSLYIISLFYNLGVPPIHTEEPRRAIVAMEMLFNNNYVVTSIFNETFYDHPPLWNIILAGSIKLFGGNAFALRLPAAVSLILTGLLLYWMNRKYIGQKFALLSSLYYLVCADIYFYFSVTAEIDLFYSLLVVLSIFSIFHFYQKKRLFLLFGGAYFFITLAFFTKGFASFAFLFITLFFYLYQQKNLKILFSPAHFTSILLSAIAVGLYFYWYSLHEDLTTYLSDMWGLTSQRTLLERDFLELIGHLFFFPMNFLAVLFPATLFIFLWRKEFIQKILKHPYLSFVLIAFTANFMVYWVSPGARIRYTYMFFPLLITLLTYLAYNQLNKMKLMHLLFKILMGLAIACCIAIPFLPYFEQIPNIRWTPLFILFLGALLWMTYKTTDYGKHLGIICFLIVGRLIFDHVALPLKALNSSSAVQKKYAVEIENLIGEEPLYVFSQEDTRTHCQIPFRFYETGAYLELWRQKPLIKTQQCLIPGYYIFNKNNLEGRKNLLAFNIGDTELVLTYIEN</sequence>
<dbReference type="GO" id="GO:0005886">
    <property type="term" value="C:plasma membrane"/>
    <property type="evidence" value="ECO:0007669"/>
    <property type="project" value="UniProtKB-SubCell"/>
</dbReference>
<dbReference type="GO" id="GO:0009103">
    <property type="term" value="P:lipopolysaccharide biosynthetic process"/>
    <property type="evidence" value="ECO:0007669"/>
    <property type="project" value="UniProtKB-ARBA"/>
</dbReference>
<evidence type="ECO:0000256" key="4">
    <source>
        <dbReference type="ARBA" id="ARBA00022679"/>
    </source>
</evidence>
<feature type="transmembrane region" description="Helical" evidence="8">
    <location>
        <begin position="94"/>
        <end position="113"/>
    </location>
</feature>
<dbReference type="OrthoDB" id="9792789at2"/>
<evidence type="ECO:0000313" key="11">
    <source>
        <dbReference type="Proteomes" id="UP000276309"/>
    </source>
</evidence>
<feature type="transmembrane region" description="Helical" evidence="8">
    <location>
        <begin position="178"/>
        <end position="206"/>
    </location>
</feature>
<dbReference type="PANTHER" id="PTHR33908:SF3">
    <property type="entry name" value="UNDECAPRENYL PHOSPHATE-ALPHA-4-AMINO-4-DEOXY-L-ARABINOSE ARABINOSYL TRANSFERASE"/>
    <property type="match status" value="1"/>
</dbReference>
<name>A0A3G2LB97_9FLAO</name>
<dbReference type="EMBL" id="CP032050">
    <property type="protein sequence ID" value="AYN69463.1"/>
    <property type="molecule type" value="Genomic_DNA"/>
</dbReference>
<keyword evidence="2" id="KW-1003">Cell membrane</keyword>
<feature type="transmembrane region" description="Helical" evidence="8">
    <location>
        <begin position="119"/>
        <end position="141"/>
    </location>
</feature>
<dbReference type="GO" id="GO:0010041">
    <property type="term" value="P:response to iron(III) ion"/>
    <property type="evidence" value="ECO:0007669"/>
    <property type="project" value="TreeGrafter"/>
</dbReference>
<evidence type="ECO:0000256" key="3">
    <source>
        <dbReference type="ARBA" id="ARBA00022676"/>
    </source>
</evidence>
<protein>
    <recommendedName>
        <fullName evidence="9">Glycosyltransferase RgtA/B/C/D-like domain-containing protein</fullName>
    </recommendedName>
</protein>
<evidence type="ECO:0000256" key="7">
    <source>
        <dbReference type="ARBA" id="ARBA00023136"/>
    </source>
</evidence>
<feature type="transmembrane region" description="Helical" evidence="8">
    <location>
        <begin position="386"/>
        <end position="404"/>
    </location>
</feature>
<feature type="transmembrane region" description="Helical" evidence="8">
    <location>
        <begin position="148"/>
        <end position="166"/>
    </location>
</feature>
<evidence type="ECO:0000256" key="2">
    <source>
        <dbReference type="ARBA" id="ARBA00022475"/>
    </source>
</evidence>
<gene>
    <name evidence="10" type="ORF">D1013_19800</name>
</gene>
<dbReference type="GO" id="GO:0016763">
    <property type="term" value="F:pentosyltransferase activity"/>
    <property type="evidence" value="ECO:0007669"/>
    <property type="project" value="TreeGrafter"/>
</dbReference>
<keyword evidence="4" id="KW-0808">Transferase</keyword>
<reference evidence="10 11" key="1">
    <citation type="submission" date="2018-08" db="EMBL/GenBank/DDBJ databases">
        <title>The reduced genetic potential of extracellular carbohydrate catabolism in Euzebyella marina RN62, a Flavobacteriia bacterium isolated from the hadal water.</title>
        <authorList>
            <person name="Xue C."/>
        </authorList>
    </citation>
    <scope>NUCLEOTIDE SEQUENCE [LARGE SCALE GENOMIC DNA]</scope>
    <source>
        <strain evidence="10 11">RN62</strain>
    </source>
</reference>
<evidence type="ECO:0000256" key="6">
    <source>
        <dbReference type="ARBA" id="ARBA00022989"/>
    </source>
</evidence>
<feature type="transmembrane region" description="Helical" evidence="8">
    <location>
        <begin position="359"/>
        <end position="380"/>
    </location>
</feature>
<feature type="domain" description="Glycosyltransferase RgtA/B/C/D-like" evidence="9">
    <location>
        <begin position="73"/>
        <end position="231"/>
    </location>
</feature>
<dbReference type="InterPro" id="IPR038731">
    <property type="entry name" value="RgtA/B/C-like"/>
</dbReference>
<dbReference type="RefSeq" id="WP_121850469.1">
    <property type="nucleotide sequence ID" value="NZ_CP032050.1"/>
</dbReference>
<dbReference type="Pfam" id="PF13231">
    <property type="entry name" value="PMT_2"/>
    <property type="match status" value="1"/>
</dbReference>
<comment type="subcellular location">
    <subcellularLocation>
        <location evidence="1">Cell membrane</location>
        <topology evidence="1">Multi-pass membrane protein</topology>
    </subcellularLocation>
</comment>
<dbReference type="PANTHER" id="PTHR33908">
    <property type="entry name" value="MANNOSYLTRANSFERASE YKCB-RELATED"/>
    <property type="match status" value="1"/>
</dbReference>
<feature type="transmembrane region" description="Helical" evidence="8">
    <location>
        <begin position="267"/>
        <end position="292"/>
    </location>
</feature>
<dbReference type="KEGG" id="emar:D1013_19800"/>